<evidence type="ECO:0000313" key="2">
    <source>
        <dbReference type="Proteomes" id="UP000198736"/>
    </source>
</evidence>
<dbReference type="InterPro" id="IPR011250">
    <property type="entry name" value="OMP/PagP_B-barrel"/>
</dbReference>
<proteinExistence type="predicted"/>
<dbReference type="Gene3D" id="2.40.160.20">
    <property type="match status" value="1"/>
</dbReference>
<dbReference type="STRING" id="1742973.COMA2_200020"/>
<organism evidence="1 2">
    <name type="scientific">Candidatus Nitrospira nitrificans</name>
    <dbReference type="NCBI Taxonomy" id="1742973"/>
    <lineage>
        <taxon>Bacteria</taxon>
        <taxon>Pseudomonadati</taxon>
        <taxon>Nitrospirota</taxon>
        <taxon>Nitrospiria</taxon>
        <taxon>Nitrospirales</taxon>
        <taxon>Nitrospiraceae</taxon>
        <taxon>Nitrospira</taxon>
    </lineage>
</organism>
<protein>
    <recommendedName>
        <fullName evidence="3">Outer membrane protein beta-barrel domain-containing protein</fullName>
    </recommendedName>
</protein>
<dbReference type="OrthoDB" id="5564396at2"/>
<sequence>MISRKTSSILGLVLWMGLLVYPTDGSAEWYADAYAGAVWTPNSDLTVTSSLGTATIYQGLDVHNNWTAGARGGYWLDNKKMDWLGFGLDFFFFHLKTPPGQQVGVTSNGGTTTQFAHWSLPAFGIGFDVLRLRIPLLRDEQFIHGRVQPYIAAGPTVFITYAGQNDFVQPSGQSSTDVSVGAKVDGGVLVMVTKRIGAFAQYRFTHFTSKLDYVNTTPAPAAETFTTSYNTHHVIAGVSVNF</sequence>
<accession>A0A0S4LLN8</accession>
<evidence type="ECO:0008006" key="3">
    <source>
        <dbReference type="Google" id="ProtNLM"/>
    </source>
</evidence>
<reference evidence="2" key="1">
    <citation type="submission" date="2015-10" db="EMBL/GenBank/DDBJ databases">
        <authorList>
            <person name="Luecker S."/>
            <person name="Luecker S."/>
        </authorList>
    </citation>
    <scope>NUCLEOTIDE SEQUENCE [LARGE SCALE GENOMIC DNA]</scope>
</reference>
<dbReference type="SUPFAM" id="SSF56925">
    <property type="entry name" value="OMPA-like"/>
    <property type="match status" value="1"/>
</dbReference>
<dbReference type="AlphaFoldDB" id="A0A0S4LLN8"/>
<gene>
    <name evidence="1" type="ORF">COMA2_200020</name>
</gene>
<evidence type="ECO:0000313" key="1">
    <source>
        <dbReference type="EMBL" id="CUS36018.1"/>
    </source>
</evidence>
<dbReference type="EMBL" id="CZPZ01000013">
    <property type="protein sequence ID" value="CUS36018.1"/>
    <property type="molecule type" value="Genomic_DNA"/>
</dbReference>
<name>A0A0S4LLN8_9BACT</name>
<dbReference type="Proteomes" id="UP000198736">
    <property type="component" value="Unassembled WGS sequence"/>
</dbReference>
<dbReference type="RefSeq" id="WP_090897465.1">
    <property type="nucleotide sequence ID" value="NZ_CZPZ01000013.1"/>
</dbReference>
<keyword evidence="2" id="KW-1185">Reference proteome</keyword>